<evidence type="ECO:0000256" key="1">
    <source>
        <dbReference type="ARBA" id="ARBA00008649"/>
    </source>
</evidence>
<dbReference type="Pfam" id="PF00097">
    <property type="entry name" value="zf-C3HC4"/>
    <property type="match status" value="1"/>
</dbReference>
<feature type="domain" description="RING-type" evidence="11">
    <location>
        <begin position="20"/>
        <end position="68"/>
    </location>
</feature>
<dbReference type="Gene3D" id="3.30.60.90">
    <property type="match status" value="1"/>
</dbReference>
<keyword evidence="6" id="KW-0832">Ubl conjugation</keyword>
<dbReference type="OrthoDB" id="1305878at2759"/>
<sequence length="929" mass="102711">MAEDGHVGPAPIDLEKELTCSICTDLLYQPLTLLDCLHTFCGACLKEWFAFQASTATSLHPYTCPSCRASVRSTQPNATVTTLLDMFIQANPERGKSQEEKKADREKFRYGDNVLPKLRRRGGEGDEEERRMIESVQALSLREVGIETGNGSSSGNTLEPPRERRRRERSADRGRDGSRDTRRSADDRRSRSRNPPATSAPREIMPPRVVEHQSSLRSLLSASELDSQEMEEEIMRQIMEDGLLDGIDLNNIDVAQEDEISERIAQAYRRRQTERHRERRERRERLAREGQVNTSGHSTPEIRSPPVREEDQARRRPHIRSESGASTPRDRDNRPPVSRPGLLGVANQGGRTRHSRSSSQGSARSTRSERPAPLAVSAVRQGSISSTDLVSRPVASGTAAPSRRRQSDTQQRTTLEERQQFRNNLQTASSSNPNSPRRSAFNVPTTTESPTSAVAVVAAPFSSPLAAAPATTPSQPPSSRRTTDPGGSRQACPSHTGTPPMNSPPAFPRSTTDPSQPEPRSRPTSLAAAPAPAPSPTLYPEPHVTCRSCNKDHIEYELHYNCSRCDGGTFNLCQPCYRGKKGCKHWYGFGWAAWPLYQKQAPPGGYPPSHEYPHILRGHKYRKPQVQLIESATTPGTLVSEDDPDRRLEAGVFCDVCSKWANACYWKCDYCNEGEWGYCNDCVNQGRHCTHALLPITHVGKDHTPPSTSYAIATAPQTSPRPDHLAPPYPLDSSPPTTPPLTPRSASLIGGPGHVTLANSTFRPLTFTTLCNICTYPIPPSHTRYHCSTCNGGDYDICTSCYKKLVVSGRISVEDGINGWRRCLRGHRMVVVGFEDRDGGQRRVVVRDLQKHRQFPPDGGVGLRVQARWSYFPAAGVTDELSFPRFAEITEAEDINGDWYWGVYAGSKGLFPGNYGRVVGGGVERGGVI</sequence>
<feature type="domain" description="SH3" evidence="10">
    <location>
        <begin position="860"/>
        <end position="921"/>
    </location>
</feature>
<evidence type="ECO:0000256" key="6">
    <source>
        <dbReference type="ARBA" id="ARBA00022843"/>
    </source>
</evidence>
<evidence type="ECO:0000256" key="4">
    <source>
        <dbReference type="ARBA" id="ARBA00022771"/>
    </source>
</evidence>
<evidence type="ECO:0000256" key="7">
    <source>
        <dbReference type="PROSITE-ProRule" id="PRU00175"/>
    </source>
</evidence>
<feature type="region of interest" description="Disordered" evidence="9">
    <location>
        <begin position="90"/>
        <end position="130"/>
    </location>
</feature>
<keyword evidence="13" id="KW-1185">Reference proteome</keyword>
<dbReference type="InterPro" id="IPR043145">
    <property type="entry name" value="Znf_ZZ_sf"/>
</dbReference>
<proteinExistence type="inferred from homology"/>
<feature type="compositionally biased region" description="Polar residues" evidence="9">
    <location>
        <begin position="491"/>
        <end position="500"/>
    </location>
</feature>
<dbReference type="InterPro" id="IPR052256">
    <property type="entry name" value="E3_ubiquitin-ligase_CHFR"/>
</dbReference>
<keyword evidence="3" id="KW-0479">Metal-binding</keyword>
<dbReference type="PANTHER" id="PTHR16079">
    <property type="entry name" value="UBIQUITIN LIGASE PROTEIN CHFR"/>
    <property type="match status" value="1"/>
</dbReference>
<evidence type="ECO:0008006" key="14">
    <source>
        <dbReference type="Google" id="ProtNLM"/>
    </source>
</evidence>
<evidence type="ECO:0000259" key="11">
    <source>
        <dbReference type="PROSITE" id="PS50089"/>
    </source>
</evidence>
<dbReference type="SUPFAM" id="SSF50044">
    <property type="entry name" value="SH3-domain"/>
    <property type="match status" value="1"/>
</dbReference>
<dbReference type="GO" id="GO:0004842">
    <property type="term" value="F:ubiquitin-protein transferase activity"/>
    <property type="evidence" value="ECO:0007669"/>
    <property type="project" value="TreeGrafter"/>
</dbReference>
<evidence type="ECO:0000256" key="2">
    <source>
        <dbReference type="ARBA" id="ARBA00022443"/>
    </source>
</evidence>
<feature type="compositionally biased region" description="Basic and acidic residues" evidence="9">
    <location>
        <begin position="93"/>
        <end position="110"/>
    </location>
</feature>
<evidence type="ECO:0000256" key="5">
    <source>
        <dbReference type="ARBA" id="ARBA00022833"/>
    </source>
</evidence>
<dbReference type="GO" id="GO:0005634">
    <property type="term" value="C:nucleus"/>
    <property type="evidence" value="ECO:0007669"/>
    <property type="project" value="TreeGrafter"/>
</dbReference>
<dbReference type="InterPro" id="IPR013083">
    <property type="entry name" value="Znf_RING/FYVE/PHD"/>
</dbReference>
<feature type="compositionally biased region" description="Polar residues" evidence="9">
    <location>
        <begin position="380"/>
        <end position="389"/>
    </location>
</feature>
<name>A0A6G1IJU6_9PLEO</name>
<evidence type="ECO:0000256" key="3">
    <source>
        <dbReference type="ARBA" id="ARBA00022723"/>
    </source>
</evidence>
<dbReference type="Gene3D" id="2.30.30.40">
    <property type="entry name" value="SH3 Domains"/>
    <property type="match status" value="1"/>
</dbReference>
<evidence type="ECO:0000313" key="12">
    <source>
        <dbReference type="EMBL" id="KAF2678159.1"/>
    </source>
</evidence>
<protein>
    <recommendedName>
        <fullName evidence="14">RING-type domain-containing protein</fullName>
    </recommendedName>
</protein>
<accession>A0A6G1IJU6</accession>
<organism evidence="12 13">
    <name type="scientific">Lentithecium fluviatile CBS 122367</name>
    <dbReference type="NCBI Taxonomy" id="1168545"/>
    <lineage>
        <taxon>Eukaryota</taxon>
        <taxon>Fungi</taxon>
        <taxon>Dikarya</taxon>
        <taxon>Ascomycota</taxon>
        <taxon>Pezizomycotina</taxon>
        <taxon>Dothideomycetes</taxon>
        <taxon>Pleosporomycetidae</taxon>
        <taxon>Pleosporales</taxon>
        <taxon>Massarineae</taxon>
        <taxon>Lentitheciaceae</taxon>
        <taxon>Lentithecium</taxon>
    </lineage>
</organism>
<dbReference type="InterPro" id="IPR036028">
    <property type="entry name" value="SH3-like_dom_sf"/>
</dbReference>
<dbReference type="InterPro" id="IPR018957">
    <property type="entry name" value="Znf_C3HC4_RING-type"/>
</dbReference>
<dbReference type="PROSITE" id="PS00518">
    <property type="entry name" value="ZF_RING_1"/>
    <property type="match status" value="1"/>
</dbReference>
<gene>
    <name evidence="12" type="ORF">K458DRAFT_481035</name>
</gene>
<dbReference type="SUPFAM" id="SSF57850">
    <property type="entry name" value="RING/U-box"/>
    <property type="match status" value="3"/>
</dbReference>
<keyword evidence="5" id="KW-0862">Zinc</keyword>
<feature type="compositionally biased region" description="Basic residues" evidence="9">
    <location>
        <begin position="268"/>
        <end position="280"/>
    </location>
</feature>
<dbReference type="FunFam" id="3.30.60.90:FF:000039">
    <property type="entry name" value="Uncharacterized protein"/>
    <property type="match status" value="1"/>
</dbReference>
<feature type="compositionally biased region" description="Basic and acidic residues" evidence="9">
    <location>
        <begin position="121"/>
        <end position="130"/>
    </location>
</feature>
<feature type="region of interest" description="Disordered" evidence="9">
    <location>
        <begin position="268"/>
        <end position="448"/>
    </location>
</feature>
<dbReference type="Gene3D" id="3.30.40.10">
    <property type="entry name" value="Zinc/RING finger domain, C3HC4 (zinc finger)"/>
    <property type="match status" value="1"/>
</dbReference>
<reference evidence="12" key="1">
    <citation type="journal article" date="2020" name="Stud. Mycol.">
        <title>101 Dothideomycetes genomes: a test case for predicting lifestyles and emergence of pathogens.</title>
        <authorList>
            <person name="Haridas S."/>
            <person name="Albert R."/>
            <person name="Binder M."/>
            <person name="Bloem J."/>
            <person name="Labutti K."/>
            <person name="Salamov A."/>
            <person name="Andreopoulos B."/>
            <person name="Baker S."/>
            <person name="Barry K."/>
            <person name="Bills G."/>
            <person name="Bluhm B."/>
            <person name="Cannon C."/>
            <person name="Castanera R."/>
            <person name="Culley D."/>
            <person name="Daum C."/>
            <person name="Ezra D."/>
            <person name="Gonzalez J."/>
            <person name="Henrissat B."/>
            <person name="Kuo A."/>
            <person name="Liang C."/>
            <person name="Lipzen A."/>
            <person name="Lutzoni F."/>
            <person name="Magnuson J."/>
            <person name="Mondo S."/>
            <person name="Nolan M."/>
            <person name="Ohm R."/>
            <person name="Pangilinan J."/>
            <person name="Park H.-J."/>
            <person name="Ramirez L."/>
            <person name="Alfaro M."/>
            <person name="Sun H."/>
            <person name="Tritt A."/>
            <person name="Yoshinaga Y."/>
            <person name="Zwiers L.-H."/>
            <person name="Turgeon B."/>
            <person name="Goodwin S."/>
            <person name="Spatafora J."/>
            <person name="Crous P."/>
            <person name="Grigoriev I."/>
        </authorList>
    </citation>
    <scope>NUCLEOTIDE SEQUENCE</scope>
    <source>
        <strain evidence="12">CBS 122367</strain>
    </source>
</reference>
<dbReference type="SMART" id="SM00326">
    <property type="entry name" value="SH3"/>
    <property type="match status" value="1"/>
</dbReference>
<feature type="compositionally biased region" description="Low complexity" evidence="9">
    <location>
        <begin position="466"/>
        <end position="480"/>
    </location>
</feature>
<feature type="compositionally biased region" description="Basic and acidic residues" evidence="9">
    <location>
        <begin position="169"/>
        <end position="189"/>
    </location>
</feature>
<dbReference type="Proteomes" id="UP000799291">
    <property type="component" value="Unassembled WGS sequence"/>
</dbReference>
<dbReference type="InterPro" id="IPR001452">
    <property type="entry name" value="SH3_domain"/>
</dbReference>
<feature type="compositionally biased region" description="Low complexity" evidence="9">
    <location>
        <begin position="428"/>
        <end position="448"/>
    </location>
</feature>
<feature type="region of interest" description="Disordered" evidence="9">
    <location>
        <begin position="705"/>
        <end position="743"/>
    </location>
</feature>
<dbReference type="SMART" id="SM00184">
    <property type="entry name" value="RING"/>
    <property type="match status" value="1"/>
</dbReference>
<feature type="region of interest" description="Disordered" evidence="9">
    <location>
        <begin position="143"/>
        <end position="215"/>
    </location>
</feature>
<evidence type="ECO:0000313" key="13">
    <source>
        <dbReference type="Proteomes" id="UP000799291"/>
    </source>
</evidence>
<feature type="compositionally biased region" description="Polar residues" evidence="9">
    <location>
        <begin position="705"/>
        <end position="720"/>
    </location>
</feature>
<dbReference type="InterPro" id="IPR017907">
    <property type="entry name" value="Znf_RING_CS"/>
</dbReference>
<dbReference type="PROSITE" id="PS50089">
    <property type="entry name" value="ZF_RING_2"/>
    <property type="match status" value="1"/>
</dbReference>
<dbReference type="PROSITE" id="PS50002">
    <property type="entry name" value="SH3"/>
    <property type="match status" value="1"/>
</dbReference>
<dbReference type="EMBL" id="MU005614">
    <property type="protein sequence ID" value="KAF2678159.1"/>
    <property type="molecule type" value="Genomic_DNA"/>
</dbReference>
<dbReference type="InterPro" id="IPR001841">
    <property type="entry name" value="Znf_RING"/>
</dbReference>
<feature type="region of interest" description="Disordered" evidence="9">
    <location>
        <begin position="466"/>
        <end position="541"/>
    </location>
</feature>
<dbReference type="GO" id="GO:0008270">
    <property type="term" value="F:zinc ion binding"/>
    <property type="evidence" value="ECO:0007669"/>
    <property type="project" value="UniProtKB-KW"/>
</dbReference>
<evidence type="ECO:0000259" key="10">
    <source>
        <dbReference type="PROSITE" id="PS50002"/>
    </source>
</evidence>
<dbReference type="PANTHER" id="PTHR16079:SF4">
    <property type="entry name" value="E3 UBIQUITIN-PROTEIN LIGASE CHFR"/>
    <property type="match status" value="1"/>
</dbReference>
<dbReference type="GO" id="GO:0006511">
    <property type="term" value="P:ubiquitin-dependent protein catabolic process"/>
    <property type="evidence" value="ECO:0007669"/>
    <property type="project" value="TreeGrafter"/>
</dbReference>
<evidence type="ECO:0000256" key="9">
    <source>
        <dbReference type="SAM" id="MobiDB-lite"/>
    </source>
</evidence>
<dbReference type="AlphaFoldDB" id="A0A6G1IJU6"/>
<evidence type="ECO:0000256" key="8">
    <source>
        <dbReference type="PROSITE-ProRule" id="PRU00192"/>
    </source>
</evidence>
<keyword evidence="2 8" id="KW-0728">SH3 domain</keyword>
<keyword evidence="4 7" id="KW-0863">Zinc-finger</keyword>
<comment type="similarity">
    <text evidence="1">Belongs to the SH3RF family.</text>
</comment>
<dbReference type="GO" id="GO:0016567">
    <property type="term" value="P:protein ubiquitination"/>
    <property type="evidence" value="ECO:0007669"/>
    <property type="project" value="TreeGrafter"/>
</dbReference>